<evidence type="ECO:0000256" key="1">
    <source>
        <dbReference type="SAM" id="Phobius"/>
    </source>
</evidence>
<evidence type="ECO:0000313" key="2">
    <source>
        <dbReference type="EMBL" id="KIY94931.1"/>
    </source>
</evidence>
<keyword evidence="1" id="KW-1133">Transmembrane helix</keyword>
<dbReference type="AlphaFoldDB" id="A0A0D2M045"/>
<dbReference type="EMBL" id="KK103801">
    <property type="protein sequence ID" value="KIY94931.1"/>
    <property type="molecule type" value="Genomic_DNA"/>
</dbReference>
<keyword evidence="1" id="KW-0812">Transmembrane</keyword>
<dbReference type="GeneID" id="25730455"/>
<accession>A0A0D2M045</accession>
<organism evidence="2 3">
    <name type="scientific">Monoraphidium neglectum</name>
    <dbReference type="NCBI Taxonomy" id="145388"/>
    <lineage>
        <taxon>Eukaryota</taxon>
        <taxon>Viridiplantae</taxon>
        <taxon>Chlorophyta</taxon>
        <taxon>core chlorophytes</taxon>
        <taxon>Chlorophyceae</taxon>
        <taxon>CS clade</taxon>
        <taxon>Sphaeropleales</taxon>
        <taxon>Selenastraceae</taxon>
        <taxon>Monoraphidium</taxon>
    </lineage>
</organism>
<proteinExistence type="predicted"/>
<keyword evidence="3" id="KW-1185">Reference proteome</keyword>
<evidence type="ECO:0000313" key="3">
    <source>
        <dbReference type="Proteomes" id="UP000054498"/>
    </source>
</evidence>
<protein>
    <submittedName>
        <fullName evidence="2">Uncharacterized protein</fullName>
    </submittedName>
</protein>
<gene>
    <name evidence="2" type="ORF">MNEG_13033</name>
</gene>
<sequence length="156" mass="16390">VLDLTVPDAWQSTPTRLRDTLCRLPRLRHLHVTLACGAAQLPHLTALGRLKTLAIDYGGPPALKPGLRARLEAGLPATKVQVWEQLRARGCSSFGGAGAEGEGGAGGLWRAVGRRAVRAVVVVAVLAGGAAVALGLLRRRAAWRAGGFLNLGRARR</sequence>
<keyword evidence="1" id="KW-0472">Membrane</keyword>
<dbReference type="Proteomes" id="UP000054498">
    <property type="component" value="Unassembled WGS sequence"/>
</dbReference>
<reference evidence="2 3" key="1">
    <citation type="journal article" date="2013" name="BMC Genomics">
        <title>Reconstruction of the lipid metabolism for the microalga Monoraphidium neglectum from its genome sequence reveals characteristics suitable for biofuel production.</title>
        <authorList>
            <person name="Bogen C."/>
            <person name="Al-Dilaimi A."/>
            <person name="Albersmeier A."/>
            <person name="Wichmann J."/>
            <person name="Grundmann M."/>
            <person name="Rupp O."/>
            <person name="Lauersen K.J."/>
            <person name="Blifernez-Klassen O."/>
            <person name="Kalinowski J."/>
            <person name="Goesmann A."/>
            <person name="Mussgnug J.H."/>
            <person name="Kruse O."/>
        </authorList>
    </citation>
    <scope>NUCLEOTIDE SEQUENCE [LARGE SCALE GENOMIC DNA]</scope>
    <source>
        <strain evidence="2 3">SAG 48.87</strain>
    </source>
</reference>
<dbReference type="KEGG" id="mng:MNEG_13033"/>
<dbReference type="RefSeq" id="XP_013893951.1">
    <property type="nucleotide sequence ID" value="XM_014038497.1"/>
</dbReference>
<name>A0A0D2M045_9CHLO</name>
<feature type="non-terminal residue" evidence="2">
    <location>
        <position position="1"/>
    </location>
</feature>
<feature type="transmembrane region" description="Helical" evidence="1">
    <location>
        <begin position="116"/>
        <end position="137"/>
    </location>
</feature>